<keyword evidence="2" id="KW-1185">Reference proteome</keyword>
<evidence type="ECO:0000313" key="1">
    <source>
        <dbReference type="EMBL" id="GBP46055.1"/>
    </source>
</evidence>
<reference evidence="1 2" key="1">
    <citation type="journal article" date="2019" name="Commun. Biol.">
        <title>The bagworm genome reveals a unique fibroin gene that provides high tensile strength.</title>
        <authorList>
            <person name="Kono N."/>
            <person name="Nakamura H."/>
            <person name="Ohtoshi R."/>
            <person name="Tomita M."/>
            <person name="Numata K."/>
            <person name="Arakawa K."/>
        </authorList>
    </citation>
    <scope>NUCLEOTIDE SEQUENCE [LARGE SCALE GENOMIC DNA]</scope>
</reference>
<protein>
    <submittedName>
        <fullName evidence="1">Uncharacterized protein</fullName>
    </submittedName>
</protein>
<gene>
    <name evidence="1" type="ORF">EVAR_41408_1</name>
</gene>
<name>A0A4C1W7D7_EUMVA</name>
<comment type="caution">
    <text evidence="1">The sequence shown here is derived from an EMBL/GenBank/DDBJ whole genome shotgun (WGS) entry which is preliminary data.</text>
</comment>
<dbReference type="Proteomes" id="UP000299102">
    <property type="component" value="Unassembled WGS sequence"/>
</dbReference>
<sequence length="68" mass="7556">MGAPSPPDPAHGAGVRVITLKGRSQQYFGFTTVHLYTTEESVDEYCDECALELKKNTRADLLRSRRTA</sequence>
<accession>A0A4C1W7D7</accession>
<organism evidence="1 2">
    <name type="scientific">Eumeta variegata</name>
    <name type="common">Bagworm moth</name>
    <name type="synonym">Eumeta japonica</name>
    <dbReference type="NCBI Taxonomy" id="151549"/>
    <lineage>
        <taxon>Eukaryota</taxon>
        <taxon>Metazoa</taxon>
        <taxon>Ecdysozoa</taxon>
        <taxon>Arthropoda</taxon>
        <taxon>Hexapoda</taxon>
        <taxon>Insecta</taxon>
        <taxon>Pterygota</taxon>
        <taxon>Neoptera</taxon>
        <taxon>Endopterygota</taxon>
        <taxon>Lepidoptera</taxon>
        <taxon>Glossata</taxon>
        <taxon>Ditrysia</taxon>
        <taxon>Tineoidea</taxon>
        <taxon>Psychidae</taxon>
        <taxon>Oiketicinae</taxon>
        <taxon>Eumeta</taxon>
    </lineage>
</organism>
<proteinExistence type="predicted"/>
<dbReference type="EMBL" id="BGZK01000476">
    <property type="protein sequence ID" value="GBP46055.1"/>
    <property type="molecule type" value="Genomic_DNA"/>
</dbReference>
<dbReference type="AlphaFoldDB" id="A0A4C1W7D7"/>
<evidence type="ECO:0000313" key="2">
    <source>
        <dbReference type="Proteomes" id="UP000299102"/>
    </source>
</evidence>